<evidence type="ECO:0000256" key="12">
    <source>
        <dbReference type="SAM" id="SignalP"/>
    </source>
</evidence>
<dbReference type="Gene3D" id="2.40.170.20">
    <property type="entry name" value="TonB-dependent receptor, beta-barrel domain"/>
    <property type="match status" value="1"/>
</dbReference>
<name>A0A4P9UKH2_METBY</name>
<dbReference type="PANTHER" id="PTHR30069:SF53">
    <property type="entry name" value="COLICIN I RECEPTOR-RELATED"/>
    <property type="match status" value="1"/>
</dbReference>
<dbReference type="Pfam" id="PF07715">
    <property type="entry name" value="Plug"/>
    <property type="match status" value="1"/>
</dbReference>
<keyword evidence="3 10" id="KW-1134">Transmembrane beta strand</keyword>
<feature type="signal peptide" evidence="12">
    <location>
        <begin position="1"/>
        <end position="20"/>
    </location>
</feature>
<dbReference type="RefSeq" id="WP_017840490.1">
    <property type="nucleotide sequence ID" value="NZ_CP035467.1"/>
</dbReference>
<evidence type="ECO:0000256" key="10">
    <source>
        <dbReference type="PROSITE-ProRule" id="PRU01360"/>
    </source>
</evidence>
<dbReference type="PROSITE" id="PS52016">
    <property type="entry name" value="TONB_DEPENDENT_REC_3"/>
    <property type="match status" value="1"/>
</dbReference>
<protein>
    <submittedName>
        <fullName evidence="15">TonB-dependent receptor</fullName>
    </submittedName>
</protein>
<evidence type="ECO:0000313" key="15">
    <source>
        <dbReference type="EMBL" id="QCW81729.1"/>
    </source>
</evidence>
<sequence length="613" mass="68494">MRTFFLSPLLFTGFHLPALADSAPDETPLHLPEMLITATRSDSPKEHLATASTVYTREDIERLQVNTLPELLRGSTGLDITQQGGYGKNSSVFIRGTNSGHVLVLVDGIRFGSVTSGTSPFELLPIDQIERVEIIRGPQSSLWGAEALGGVIQIFTRKGAQKEKPTITIDAGGGSFNTAKASGTISGRYQNSWYTLGASHFNSQGFDARQPTTGFFGVDEPDKDGFYNTGLNARLGHRFDNNAEMEATYMRSEGRNDFDGTPNRMEFVNQVIGLSGAIDVIDNWRSTLRLGQSRDDADNFSPDGTFFSRFDSTRWNASWLNAIQLSDDHQLTLGADYRLDEADSTTDYTELSRYDVGVFGEWHGRFFDNHHLNGSIRWDENEAFGDFVTGSIGWRSNWDYGISTFANFGNGFKAPSFNQLYWPGFGNPNLMAEESKSVEVGLAGNHDWLQWEVRAYHTDLDNLIVYVFDPATFNLSAENIGKAQINGIEAEIGTQIFGWNAKLGMNLLRPVDRETNNRLPRRTDRMLSFDLSRSFGPVDVGAFLLAEGYRYDDAANTTKVSGYATVDLRSAYHINKNWTISAQLNNLLDKQYQLVDTYNTADRNFFVSIRYNI</sequence>
<feature type="chain" id="PRO_5020986033" evidence="12">
    <location>
        <begin position="21"/>
        <end position="613"/>
    </location>
</feature>
<keyword evidence="5 12" id="KW-0732">Signal</keyword>
<dbReference type="Pfam" id="PF00593">
    <property type="entry name" value="TonB_dep_Rec_b-barrel"/>
    <property type="match status" value="1"/>
</dbReference>
<dbReference type="STRING" id="675511.GCA_000341735_01950"/>
<keyword evidence="4 10" id="KW-0812">Transmembrane</keyword>
<dbReference type="Gene3D" id="2.170.130.10">
    <property type="entry name" value="TonB-dependent receptor, plug domain"/>
    <property type="match status" value="1"/>
</dbReference>
<evidence type="ECO:0000256" key="6">
    <source>
        <dbReference type="ARBA" id="ARBA00023065"/>
    </source>
</evidence>
<dbReference type="AlphaFoldDB" id="A0A4P9UKH2"/>
<evidence type="ECO:0000313" key="16">
    <source>
        <dbReference type="Proteomes" id="UP000305881"/>
    </source>
</evidence>
<feature type="domain" description="TonB-dependent receptor plug" evidence="14">
    <location>
        <begin position="46"/>
        <end position="151"/>
    </location>
</feature>
<dbReference type="KEGG" id="mbur:EQU24_05300"/>
<dbReference type="InterPro" id="IPR000531">
    <property type="entry name" value="Beta-barrel_TonB"/>
</dbReference>
<dbReference type="OrthoDB" id="9764669at2"/>
<keyword evidence="2 10" id="KW-0813">Transport</keyword>
<comment type="subcellular location">
    <subcellularLocation>
        <location evidence="1 10">Cell outer membrane</location>
        <topology evidence="1 10">Multi-pass membrane protein</topology>
    </subcellularLocation>
</comment>
<keyword evidence="6" id="KW-0406">Ion transport</keyword>
<evidence type="ECO:0000259" key="13">
    <source>
        <dbReference type="Pfam" id="PF00593"/>
    </source>
</evidence>
<evidence type="ECO:0000256" key="2">
    <source>
        <dbReference type="ARBA" id="ARBA00022448"/>
    </source>
</evidence>
<evidence type="ECO:0000256" key="5">
    <source>
        <dbReference type="ARBA" id="ARBA00022729"/>
    </source>
</evidence>
<dbReference type="InterPro" id="IPR037066">
    <property type="entry name" value="Plug_dom_sf"/>
</dbReference>
<evidence type="ECO:0000256" key="4">
    <source>
        <dbReference type="ARBA" id="ARBA00022692"/>
    </source>
</evidence>
<evidence type="ECO:0000256" key="3">
    <source>
        <dbReference type="ARBA" id="ARBA00022452"/>
    </source>
</evidence>
<evidence type="ECO:0000256" key="7">
    <source>
        <dbReference type="ARBA" id="ARBA00023077"/>
    </source>
</evidence>
<dbReference type="CDD" id="cd01347">
    <property type="entry name" value="ligand_gated_channel"/>
    <property type="match status" value="1"/>
</dbReference>
<evidence type="ECO:0000256" key="11">
    <source>
        <dbReference type="RuleBase" id="RU003357"/>
    </source>
</evidence>
<keyword evidence="9 10" id="KW-0998">Cell outer membrane</keyword>
<evidence type="ECO:0000259" key="14">
    <source>
        <dbReference type="Pfam" id="PF07715"/>
    </source>
</evidence>
<dbReference type="SUPFAM" id="SSF56935">
    <property type="entry name" value="Porins"/>
    <property type="match status" value="1"/>
</dbReference>
<keyword evidence="7 11" id="KW-0798">TonB box</keyword>
<evidence type="ECO:0000256" key="9">
    <source>
        <dbReference type="ARBA" id="ARBA00023237"/>
    </source>
</evidence>
<proteinExistence type="inferred from homology"/>
<keyword evidence="8 10" id="KW-0472">Membrane</keyword>
<keyword evidence="16" id="KW-1185">Reference proteome</keyword>
<dbReference type="Proteomes" id="UP000305881">
    <property type="component" value="Chromosome"/>
</dbReference>
<dbReference type="PANTHER" id="PTHR30069">
    <property type="entry name" value="TONB-DEPENDENT OUTER MEMBRANE RECEPTOR"/>
    <property type="match status" value="1"/>
</dbReference>
<evidence type="ECO:0000256" key="1">
    <source>
        <dbReference type="ARBA" id="ARBA00004571"/>
    </source>
</evidence>
<dbReference type="GO" id="GO:0009279">
    <property type="term" value="C:cell outer membrane"/>
    <property type="evidence" value="ECO:0007669"/>
    <property type="project" value="UniProtKB-SubCell"/>
</dbReference>
<evidence type="ECO:0000256" key="8">
    <source>
        <dbReference type="ARBA" id="ARBA00023136"/>
    </source>
</evidence>
<comment type="similarity">
    <text evidence="10 11">Belongs to the TonB-dependent receptor family.</text>
</comment>
<dbReference type="EMBL" id="CP035467">
    <property type="protein sequence ID" value="QCW81729.1"/>
    <property type="molecule type" value="Genomic_DNA"/>
</dbReference>
<dbReference type="InterPro" id="IPR036942">
    <property type="entry name" value="Beta-barrel_TonB_sf"/>
</dbReference>
<dbReference type="GO" id="GO:0006811">
    <property type="term" value="P:monoatomic ion transport"/>
    <property type="evidence" value="ECO:0007669"/>
    <property type="project" value="UniProtKB-KW"/>
</dbReference>
<feature type="domain" description="TonB-dependent receptor-like beta-barrel" evidence="13">
    <location>
        <begin position="190"/>
        <end position="587"/>
    </location>
</feature>
<accession>A0A4P9UKH2</accession>
<keyword evidence="15" id="KW-0675">Receptor</keyword>
<dbReference type="InterPro" id="IPR012910">
    <property type="entry name" value="Plug_dom"/>
</dbReference>
<dbReference type="InterPro" id="IPR039426">
    <property type="entry name" value="TonB-dep_rcpt-like"/>
</dbReference>
<dbReference type="GO" id="GO:0015889">
    <property type="term" value="P:cobalamin transport"/>
    <property type="evidence" value="ECO:0007669"/>
    <property type="project" value="TreeGrafter"/>
</dbReference>
<reference evidence="16" key="1">
    <citation type="journal article" date="2019" name="J. Bacteriol.">
        <title>A Mutagenic Screen Identifies a TonB-Dependent Receptor Required for the Lanthanide Metal Switch in the Type I Methanotroph 'Methylotuvimicrobium buryatense' 5GB1C.</title>
        <authorList>
            <person name="Groom J.D."/>
            <person name="Ford S.M."/>
            <person name="Pesesky M.W."/>
            <person name="Lidstrom M.E."/>
        </authorList>
    </citation>
    <scope>NUCLEOTIDE SEQUENCE [LARGE SCALE GENOMIC DNA]</scope>
    <source>
        <strain evidence="16">5GB1C</strain>
    </source>
</reference>
<gene>
    <name evidence="15" type="ORF">EQU24_05300</name>
</gene>
<organism evidence="15 16">
    <name type="scientific">Methylotuvimicrobium buryatense</name>
    <name type="common">Methylomicrobium buryatense</name>
    <dbReference type="NCBI Taxonomy" id="95641"/>
    <lineage>
        <taxon>Bacteria</taxon>
        <taxon>Pseudomonadati</taxon>
        <taxon>Pseudomonadota</taxon>
        <taxon>Gammaproteobacteria</taxon>
        <taxon>Methylococcales</taxon>
        <taxon>Methylococcaceae</taxon>
        <taxon>Methylotuvimicrobium</taxon>
    </lineage>
</organism>